<evidence type="ECO:0000256" key="1">
    <source>
        <dbReference type="PROSITE-ProRule" id="PRU00409"/>
    </source>
</evidence>
<dbReference type="PROSITE" id="PS50975">
    <property type="entry name" value="ATP_GRASP"/>
    <property type="match status" value="1"/>
</dbReference>
<dbReference type="InterPro" id="IPR013815">
    <property type="entry name" value="ATP_grasp_subdomain_1"/>
</dbReference>
<keyword evidence="4" id="KW-1185">Reference proteome</keyword>
<organism evidence="3 4">
    <name type="scientific">Actimicrobium antarcticum</name>
    <dbReference type="NCBI Taxonomy" id="1051899"/>
    <lineage>
        <taxon>Bacteria</taxon>
        <taxon>Pseudomonadati</taxon>
        <taxon>Pseudomonadota</taxon>
        <taxon>Betaproteobacteria</taxon>
        <taxon>Burkholderiales</taxon>
        <taxon>Oxalobacteraceae</taxon>
        <taxon>Actimicrobium</taxon>
    </lineage>
</organism>
<dbReference type="NCBIfam" id="TIGR02068">
    <property type="entry name" value="cya_phycin_syn"/>
    <property type="match status" value="1"/>
</dbReference>
<dbReference type="Pfam" id="PF13549">
    <property type="entry name" value="ATP-grasp_5"/>
    <property type="match status" value="1"/>
</dbReference>
<dbReference type="Proteomes" id="UP001501353">
    <property type="component" value="Unassembled WGS sequence"/>
</dbReference>
<sequence>MQNDSAGDSALVTALETALVTLLRQMTKKKDIDLLRVTHLRGPNIWTYRPCIEVWVDIGELENFPSNLIPGLYERLSNLLPGVVEHRCGVGVRGGFLQRLRDGTYAAHILEHVVLELQNLAGMKTGFGKARETSTPGVYKMAFRTREEQIGRTALAAGRDLLMALIEDRPYDLDATLIILRDMVDSRCLGPSTAHIVDAANTRGIPSMRLTDGNLVQLGYGIHQRRIWTAETDQTSAVAESISRDKDLTKSLLSACGVPVPEGRMVNSAAEAWEAAEDIGLPVAVKPYDGNHGRGVSLDLDSKEGVEAAYYLAHRRCGGSVIVEQFIPGNEHRLLVVGDKVVAAAAGEDAWVTGDGTSNIVGLVDRQINVDPRRGESEEYPLNTVKPDVSAEIILELERQGLTAFDVLPVGQRALIQRNGNVAFDVTEKVHPEVAEMAVLAARIVGLDVAGIDLVARDISLPLSAQRGAIIEVNAGPGLLSHLKPANGEPRPVGAAIVEHLFGTEESGRVPIVGVAGTRGSALIARLVAWCIQISGKHVGLACDDGLYLDSRQIVKAGSVDWDAGQRLLINRSVEAAVFQNAGRAILSEGLAYDKCDVGVVTDVDGREDLGEFYIYEPDQMFAVLRTQVDVILPSGTAVLNAAEPLVVEMAALCDGQVLFYGLDPHLPAIVSSRKDGKRVIFLRDGNVVLAEGSHETAFIALSSLKARKAAQPEAIMAAVAAAWALDISPELIGAGLRTFDSNPSITNY</sequence>
<dbReference type="Pfam" id="PF18921">
    <property type="entry name" value="Cyanophycin_syn"/>
    <property type="match status" value="1"/>
</dbReference>
<dbReference type="NCBIfam" id="NF010623">
    <property type="entry name" value="PRK14016.1"/>
    <property type="match status" value="1"/>
</dbReference>
<accession>A0ABP7SX09</accession>
<dbReference type="Gene3D" id="3.40.1190.10">
    <property type="entry name" value="Mur-like, catalytic domain"/>
    <property type="match status" value="1"/>
</dbReference>
<dbReference type="InterPro" id="IPR011810">
    <property type="entry name" value="Cya_phycin_syn"/>
</dbReference>
<dbReference type="InterPro" id="IPR011761">
    <property type="entry name" value="ATP-grasp"/>
</dbReference>
<protein>
    <submittedName>
        <fullName evidence="3">Cyanophycin synthetase</fullName>
    </submittedName>
</protein>
<comment type="caution">
    <text evidence="3">The sequence shown here is derived from an EMBL/GenBank/DDBJ whole genome shotgun (WGS) entry which is preliminary data.</text>
</comment>
<dbReference type="PANTHER" id="PTHR21621:SF0">
    <property type="entry name" value="BETA-CITRYLGLUTAMATE SYNTHASE B-RELATED"/>
    <property type="match status" value="1"/>
</dbReference>
<dbReference type="Gene3D" id="3.30.470.20">
    <property type="entry name" value="ATP-grasp fold, B domain"/>
    <property type="match status" value="1"/>
</dbReference>
<evidence type="ECO:0000259" key="2">
    <source>
        <dbReference type="PROSITE" id="PS50975"/>
    </source>
</evidence>
<feature type="domain" description="ATP-grasp" evidence="2">
    <location>
        <begin position="250"/>
        <end position="506"/>
    </location>
</feature>
<reference evidence="4" key="1">
    <citation type="journal article" date="2019" name="Int. J. Syst. Evol. Microbiol.">
        <title>The Global Catalogue of Microorganisms (GCM) 10K type strain sequencing project: providing services to taxonomists for standard genome sequencing and annotation.</title>
        <authorList>
            <consortium name="The Broad Institute Genomics Platform"/>
            <consortium name="The Broad Institute Genome Sequencing Center for Infectious Disease"/>
            <person name="Wu L."/>
            <person name="Ma J."/>
        </authorList>
    </citation>
    <scope>NUCLEOTIDE SEQUENCE [LARGE SCALE GENOMIC DNA]</scope>
    <source>
        <strain evidence="4">JCM 16673</strain>
    </source>
</reference>
<evidence type="ECO:0000313" key="3">
    <source>
        <dbReference type="EMBL" id="GAA4017637.1"/>
    </source>
</evidence>
<dbReference type="InterPro" id="IPR036565">
    <property type="entry name" value="Mur-like_cat_sf"/>
</dbReference>
<name>A0ABP7SX09_9BURK</name>
<dbReference type="PANTHER" id="PTHR21621">
    <property type="entry name" value="RIBOSOMAL PROTEIN S6 MODIFICATION PROTEIN"/>
    <property type="match status" value="1"/>
</dbReference>
<dbReference type="Gene3D" id="3.30.1490.20">
    <property type="entry name" value="ATP-grasp fold, A domain"/>
    <property type="match status" value="1"/>
</dbReference>
<gene>
    <name evidence="3" type="primary">cphA_1</name>
    <name evidence="3" type="ORF">GCM10022212_11660</name>
</gene>
<keyword evidence="1" id="KW-0547">Nucleotide-binding</keyword>
<proteinExistence type="predicted"/>
<dbReference type="SUPFAM" id="SSF56059">
    <property type="entry name" value="Glutathione synthetase ATP-binding domain-like"/>
    <property type="match status" value="1"/>
</dbReference>
<evidence type="ECO:0000313" key="4">
    <source>
        <dbReference type="Proteomes" id="UP001501353"/>
    </source>
</evidence>
<dbReference type="SUPFAM" id="SSF53623">
    <property type="entry name" value="MurD-like peptide ligases, catalytic domain"/>
    <property type="match status" value="1"/>
</dbReference>
<keyword evidence="1" id="KW-0067">ATP-binding</keyword>
<dbReference type="InterPro" id="IPR044019">
    <property type="entry name" value="Cyanophycin_syn_N"/>
</dbReference>
<dbReference type="EMBL" id="BAAAZE010000005">
    <property type="protein sequence ID" value="GAA4017637.1"/>
    <property type="molecule type" value="Genomic_DNA"/>
</dbReference>